<gene>
    <name evidence="13" type="ORF">EJ04DRAFT_542306</name>
</gene>
<evidence type="ECO:0000259" key="12">
    <source>
        <dbReference type="PROSITE" id="PS51164"/>
    </source>
</evidence>
<dbReference type="PANTHER" id="PTHR39730">
    <property type="entry name" value="ENDOGLUCANASE 1"/>
    <property type="match status" value="1"/>
</dbReference>
<evidence type="ECO:0000256" key="8">
    <source>
        <dbReference type="ARBA" id="ARBA00023295"/>
    </source>
</evidence>
<dbReference type="InterPro" id="IPR052288">
    <property type="entry name" value="GH45_Enzymes"/>
</dbReference>
<reference evidence="13" key="1">
    <citation type="journal article" date="2020" name="Stud. Mycol.">
        <title>101 Dothideomycetes genomes: a test case for predicting lifestyles and emergence of pathogens.</title>
        <authorList>
            <person name="Haridas S."/>
            <person name="Albert R."/>
            <person name="Binder M."/>
            <person name="Bloem J."/>
            <person name="Labutti K."/>
            <person name="Salamov A."/>
            <person name="Andreopoulos B."/>
            <person name="Baker S."/>
            <person name="Barry K."/>
            <person name="Bills G."/>
            <person name="Bluhm B."/>
            <person name="Cannon C."/>
            <person name="Castanera R."/>
            <person name="Culley D."/>
            <person name="Daum C."/>
            <person name="Ezra D."/>
            <person name="Gonzalez J."/>
            <person name="Henrissat B."/>
            <person name="Kuo A."/>
            <person name="Liang C."/>
            <person name="Lipzen A."/>
            <person name="Lutzoni F."/>
            <person name="Magnuson J."/>
            <person name="Mondo S."/>
            <person name="Nolan M."/>
            <person name="Ohm R."/>
            <person name="Pangilinan J."/>
            <person name="Park H.-J."/>
            <person name="Ramirez L."/>
            <person name="Alfaro M."/>
            <person name="Sun H."/>
            <person name="Tritt A."/>
            <person name="Yoshinaga Y."/>
            <person name="Zwiers L.-H."/>
            <person name="Turgeon B."/>
            <person name="Goodwin S."/>
            <person name="Spatafora J."/>
            <person name="Crous P."/>
            <person name="Grigoriev I."/>
        </authorList>
    </citation>
    <scope>NUCLEOTIDE SEQUENCE</scope>
    <source>
        <strain evidence="13">CBS 125425</strain>
    </source>
</reference>
<evidence type="ECO:0000256" key="5">
    <source>
        <dbReference type="ARBA" id="ARBA00022801"/>
    </source>
</evidence>
<feature type="region of interest" description="Disordered" evidence="10">
    <location>
        <begin position="391"/>
        <end position="428"/>
    </location>
</feature>
<dbReference type="InterPro" id="IPR035971">
    <property type="entry name" value="CBD_sf"/>
</dbReference>
<feature type="chain" id="PRO_5040500570" description="cellulase" evidence="11">
    <location>
        <begin position="20"/>
        <end position="472"/>
    </location>
</feature>
<dbReference type="GO" id="GO:0030245">
    <property type="term" value="P:cellulose catabolic process"/>
    <property type="evidence" value="ECO:0007669"/>
    <property type="project" value="UniProtKB-KW"/>
</dbReference>
<evidence type="ECO:0000256" key="2">
    <source>
        <dbReference type="ARBA" id="ARBA00007793"/>
    </source>
</evidence>
<dbReference type="EMBL" id="ML996122">
    <property type="protein sequence ID" value="KAF2736728.1"/>
    <property type="molecule type" value="Genomic_DNA"/>
</dbReference>
<keyword evidence="14" id="KW-1185">Reference proteome</keyword>
<dbReference type="EC" id="3.2.1.4" evidence="3"/>
<evidence type="ECO:0000256" key="6">
    <source>
        <dbReference type="ARBA" id="ARBA00023001"/>
    </source>
</evidence>
<comment type="similarity">
    <text evidence="2">Belongs to the glycosyl hydrolase 45 (cellulase K) family.</text>
</comment>
<name>A0A9P4QZI3_9PLEO</name>
<dbReference type="Gene3D" id="2.40.40.10">
    <property type="entry name" value="RlpA-like domain"/>
    <property type="match status" value="1"/>
</dbReference>
<dbReference type="Proteomes" id="UP000799444">
    <property type="component" value="Unassembled WGS sequence"/>
</dbReference>
<accession>A0A9P4QZI3</accession>
<dbReference type="SMART" id="SM00236">
    <property type="entry name" value="fCBD"/>
    <property type="match status" value="3"/>
</dbReference>
<organism evidence="13 14">
    <name type="scientific">Polyplosphaeria fusca</name>
    <dbReference type="NCBI Taxonomy" id="682080"/>
    <lineage>
        <taxon>Eukaryota</taxon>
        <taxon>Fungi</taxon>
        <taxon>Dikarya</taxon>
        <taxon>Ascomycota</taxon>
        <taxon>Pezizomycotina</taxon>
        <taxon>Dothideomycetes</taxon>
        <taxon>Pleosporomycetidae</taxon>
        <taxon>Pleosporales</taxon>
        <taxon>Tetraplosphaeriaceae</taxon>
        <taxon>Polyplosphaeria</taxon>
    </lineage>
</organism>
<keyword evidence="5" id="KW-0378">Hydrolase</keyword>
<keyword evidence="4 11" id="KW-0732">Signal</keyword>
<evidence type="ECO:0000256" key="9">
    <source>
        <dbReference type="ARBA" id="ARBA00023326"/>
    </source>
</evidence>
<dbReference type="GO" id="GO:0030248">
    <property type="term" value="F:cellulose binding"/>
    <property type="evidence" value="ECO:0007669"/>
    <property type="project" value="InterPro"/>
</dbReference>
<keyword evidence="6" id="KW-0136">Cellulose degradation</keyword>
<evidence type="ECO:0000256" key="11">
    <source>
        <dbReference type="SAM" id="SignalP"/>
    </source>
</evidence>
<dbReference type="Pfam" id="PF02015">
    <property type="entry name" value="Glyco_hydro_45"/>
    <property type="match status" value="1"/>
</dbReference>
<evidence type="ECO:0000313" key="14">
    <source>
        <dbReference type="Proteomes" id="UP000799444"/>
    </source>
</evidence>
<dbReference type="PANTHER" id="PTHR39730:SF1">
    <property type="entry name" value="ENDOGLUCANASE 1"/>
    <property type="match status" value="1"/>
</dbReference>
<dbReference type="InterPro" id="IPR000334">
    <property type="entry name" value="Glyco_hydro_45"/>
</dbReference>
<evidence type="ECO:0000256" key="4">
    <source>
        <dbReference type="ARBA" id="ARBA00022729"/>
    </source>
</evidence>
<feature type="signal peptide" evidence="11">
    <location>
        <begin position="1"/>
        <end position="19"/>
    </location>
</feature>
<keyword evidence="8" id="KW-0326">Glycosidase</keyword>
<protein>
    <recommendedName>
        <fullName evidence="3">cellulase</fullName>
        <ecNumber evidence="3">3.2.1.4</ecNumber>
    </recommendedName>
</protein>
<dbReference type="OrthoDB" id="10035502at2759"/>
<keyword evidence="7" id="KW-0119">Carbohydrate metabolism</keyword>
<feature type="region of interest" description="Disordered" evidence="10">
    <location>
        <begin position="227"/>
        <end position="258"/>
    </location>
</feature>
<feature type="domain" description="CBM1" evidence="12">
    <location>
        <begin position="428"/>
        <end position="464"/>
    </location>
</feature>
<dbReference type="AlphaFoldDB" id="A0A9P4QZI3"/>
<evidence type="ECO:0000313" key="13">
    <source>
        <dbReference type="EMBL" id="KAF2736728.1"/>
    </source>
</evidence>
<evidence type="ECO:0000256" key="1">
    <source>
        <dbReference type="ARBA" id="ARBA00000966"/>
    </source>
</evidence>
<dbReference type="GO" id="GO:0005576">
    <property type="term" value="C:extracellular region"/>
    <property type="evidence" value="ECO:0007669"/>
    <property type="project" value="InterPro"/>
</dbReference>
<comment type="caution">
    <text evidence="13">The sequence shown here is derived from an EMBL/GenBank/DDBJ whole genome shotgun (WGS) entry which is preliminary data.</text>
</comment>
<keyword evidence="9" id="KW-0624">Polysaccharide degradation</keyword>
<proteinExistence type="inferred from homology"/>
<sequence>MRTFLSSFLPVAFLYTVHGAAHSAVKGVGSTTRGWSCCKNSCSWSNKAPVTSPVISCDNMDNLGVIPARRDGCDSGGGSFACSDLSPWAKNNDLAYGYAGVNLAASNETSWCCSCYSLTFTSGPVNGKQMIVQVVNTGADLGDDQFDLAIPGAGQGDMGGCTKQFGGDVWGAAYGGVAHREDCDALPDPLKAGCYWRFDWFRNADNPSVSWEKTSCPQDLSYVSGCRRNDDPLPGQSSTSKPPPTSTKSAPIASGTVQNGGQCGGRNYRGPTVCVPGTVCTFSTEDAYYCRPDPASTRTTPTITTPTAKPTAALPWEQCGGKLACLSTMISHLTCPGRDYTGPIKCKDSSCVSINLQYWQCQPSSGYVPPASSAPPVVSNNPGLPMWSFTRPHRTWPGQGQPPVQTAPPQTRPGSPTTPTKPPTPAPTIAQLYEQCGGKTYQGPTRCVQGLNCVFVDDYYSQCQKPARKANL</sequence>
<dbReference type="GO" id="GO:0008810">
    <property type="term" value="F:cellulase activity"/>
    <property type="evidence" value="ECO:0007669"/>
    <property type="project" value="UniProtKB-EC"/>
</dbReference>
<comment type="catalytic activity">
    <reaction evidence="1">
        <text>Endohydrolysis of (1-&gt;4)-beta-D-glucosidic linkages in cellulose, lichenin and cereal beta-D-glucans.</text>
        <dbReference type="EC" id="3.2.1.4"/>
    </reaction>
</comment>
<dbReference type="PROSITE" id="PS51164">
    <property type="entry name" value="CBM1_2"/>
    <property type="match status" value="1"/>
</dbReference>
<evidence type="ECO:0000256" key="3">
    <source>
        <dbReference type="ARBA" id="ARBA00012601"/>
    </source>
</evidence>
<evidence type="ECO:0000256" key="10">
    <source>
        <dbReference type="SAM" id="MobiDB-lite"/>
    </source>
</evidence>
<dbReference type="InterPro" id="IPR036908">
    <property type="entry name" value="RlpA-like_sf"/>
</dbReference>
<dbReference type="SUPFAM" id="SSF57180">
    <property type="entry name" value="Cellulose-binding domain"/>
    <property type="match status" value="2"/>
</dbReference>
<dbReference type="InterPro" id="IPR000254">
    <property type="entry name" value="CBD"/>
</dbReference>
<dbReference type="Pfam" id="PF00734">
    <property type="entry name" value="CBM_1"/>
    <property type="match status" value="2"/>
</dbReference>
<dbReference type="SUPFAM" id="SSF50685">
    <property type="entry name" value="Barwin-like endoglucanases"/>
    <property type="match status" value="1"/>
</dbReference>
<evidence type="ECO:0000256" key="7">
    <source>
        <dbReference type="ARBA" id="ARBA00023277"/>
    </source>
</evidence>